<dbReference type="AlphaFoldDB" id="A0A7J7L3D9"/>
<protein>
    <submittedName>
        <fullName evidence="1">Uncharacterized protein</fullName>
    </submittedName>
</protein>
<name>A0A7J7L3D9_9MAGN</name>
<reference evidence="1 2" key="1">
    <citation type="journal article" date="2020" name="IScience">
        <title>Genome Sequencing of the Endangered Kingdonia uniflora (Circaeasteraceae, Ranunculales) Reveals Potential Mechanisms of Evolutionary Specialization.</title>
        <authorList>
            <person name="Sun Y."/>
            <person name="Deng T."/>
            <person name="Zhang A."/>
            <person name="Moore M.J."/>
            <person name="Landis J.B."/>
            <person name="Lin N."/>
            <person name="Zhang H."/>
            <person name="Zhang X."/>
            <person name="Huang J."/>
            <person name="Zhang X."/>
            <person name="Sun H."/>
            <person name="Wang H."/>
        </authorList>
    </citation>
    <scope>NUCLEOTIDE SEQUENCE [LARGE SCALE GENOMIC DNA]</scope>
    <source>
        <strain evidence="1">TB1705</strain>
        <tissue evidence="1">Leaf</tissue>
    </source>
</reference>
<proteinExistence type="predicted"/>
<dbReference type="EMBL" id="JACGCM010002660">
    <property type="protein sequence ID" value="KAF6137113.1"/>
    <property type="molecule type" value="Genomic_DNA"/>
</dbReference>
<evidence type="ECO:0000313" key="2">
    <source>
        <dbReference type="Proteomes" id="UP000541444"/>
    </source>
</evidence>
<comment type="caution">
    <text evidence="1">The sequence shown here is derived from an EMBL/GenBank/DDBJ whole genome shotgun (WGS) entry which is preliminary data.</text>
</comment>
<gene>
    <name evidence="1" type="ORF">GIB67_030877</name>
</gene>
<evidence type="ECO:0000313" key="1">
    <source>
        <dbReference type="EMBL" id="KAF6137113.1"/>
    </source>
</evidence>
<dbReference type="Proteomes" id="UP000541444">
    <property type="component" value="Unassembled WGS sequence"/>
</dbReference>
<organism evidence="1 2">
    <name type="scientific">Kingdonia uniflora</name>
    <dbReference type="NCBI Taxonomy" id="39325"/>
    <lineage>
        <taxon>Eukaryota</taxon>
        <taxon>Viridiplantae</taxon>
        <taxon>Streptophyta</taxon>
        <taxon>Embryophyta</taxon>
        <taxon>Tracheophyta</taxon>
        <taxon>Spermatophyta</taxon>
        <taxon>Magnoliopsida</taxon>
        <taxon>Ranunculales</taxon>
        <taxon>Circaeasteraceae</taxon>
        <taxon>Kingdonia</taxon>
    </lineage>
</organism>
<sequence length="59" mass="6825">MSVLTRVWAPKMSNVMATCPIILRPCAAMVKVFLLRCLEFVHEALSRICFNRRLRVGFE</sequence>
<keyword evidence="2" id="KW-1185">Reference proteome</keyword>
<accession>A0A7J7L3D9</accession>